<feature type="coiled-coil region" evidence="5">
    <location>
        <begin position="44"/>
        <end position="89"/>
    </location>
</feature>
<evidence type="ECO:0000256" key="1">
    <source>
        <dbReference type="ARBA" id="ARBA00003416"/>
    </source>
</evidence>
<dbReference type="EMBL" id="JABMCE010000080">
    <property type="protein sequence ID" value="NUU14402.1"/>
    <property type="molecule type" value="Genomic_DNA"/>
</dbReference>
<reference evidence="7 8" key="1">
    <citation type="submission" date="2020-05" db="EMBL/GenBank/DDBJ databases">
        <title>Genome Sequencing of Type Strains.</title>
        <authorList>
            <person name="Lemaire J.F."/>
            <person name="Inderbitzin P."/>
            <person name="Gregorio O.A."/>
            <person name="Collins S.B."/>
            <person name="Wespe N."/>
            <person name="Knight-Connoni V."/>
        </authorList>
    </citation>
    <scope>NUCLEOTIDE SEQUENCE [LARGE SCALE GENOMIC DNA]</scope>
    <source>
        <strain evidence="7 8">ATCC 19096</strain>
    </source>
</reference>
<gene>
    <name evidence="6" type="ORF">FHW23_003192</name>
    <name evidence="7" type="ORF">HP507_11230</name>
</gene>
<sequence length="421" mass="45261">MQILALVIGVVIGVAVGAVVAWSLARSRAGVDAATARATAGALREQLDGVRRDAEERLEAQDTQYRRQVDSLERRAAELEHLVQRMHGADAARVQGESKVLSALSPVAQTLDVMRAKIAELEQSRSEQYGAISAQLRSAAESEERLRATADTLASALSSNSTRGVWGETQLRNVVEAAGLLERVDFDVQSSVTTSAGAARPDMIVHLPGGKTIAVDAKVPFSAYLQAAEIPASATGAEGARRDELIAQHVKALRAHVDALAAREYWSGYDASPELTVAFIPSESLVSSALAADPGLLDHAFRKRVALASPVTLWSVLKTVAFSWQQDVLTAEARELFRVSRELHGRLSTMAGHVDKLGRAIRGTVVDYNRFVGSLERQVLPSARRLSLLDESKVIADPSSIEDEPRLLTAPELVGAVDRDD</sequence>
<dbReference type="Pfam" id="PF02646">
    <property type="entry name" value="RmuC"/>
    <property type="match status" value="1"/>
</dbReference>
<evidence type="ECO:0000256" key="2">
    <source>
        <dbReference type="ARBA" id="ARBA00009840"/>
    </source>
</evidence>
<keyword evidence="4" id="KW-0233">DNA recombination</keyword>
<dbReference type="AlphaFoldDB" id="A0AAW3TB13"/>
<dbReference type="EMBL" id="JACGXP010000006">
    <property type="protein sequence ID" value="MBA8991905.1"/>
    <property type="molecule type" value="Genomic_DNA"/>
</dbReference>
<evidence type="ECO:0000256" key="3">
    <source>
        <dbReference type="ARBA" id="ARBA00023054"/>
    </source>
</evidence>
<comment type="caution">
    <text evidence="6">The sequence shown here is derived from an EMBL/GenBank/DDBJ whole genome shotgun (WGS) entry which is preliminary data.</text>
</comment>
<name>A0AAW3TB13_9MICO</name>
<comment type="similarity">
    <text evidence="2">Belongs to the RmuC family.</text>
</comment>
<evidence type="ECO:0000313" key="7">
    <source>
        <dbReference type="EMBL" id="NUU14402.1"/>
    </source>
</evidence>
<keyword evidence="3 5" id="KW-0175">Coiled coil</keyword>
<dbReference type="PANTHER" id="PTHR30563">
    <property type="entry name" value="DNA RECOMBINATION PROTEIN RMUC"/>
    <property type="match status" value="1"/>
</dbReference>
<evidence type="ECO:0000256" key="4">
    <source>
        <dbReference type="ARBA" id="ARBA00023172"/>
    </source>
</evidence>
<comment type="function">
    <text evidence="1">Involved in DNA recombination.</text>
</comment>
<organism evidence="6 9">
    <name type="scientific">Curtobacterium pusillum</name>
    <dbReference type="NCBI Taxonomy" id="69373"/>
    <lineage>
        <taxon>Bacteria</taxon>
        <taxon>Bacillati</taxon>
        <taxon>Actinomycetota</taxon>
        <taxon>Actinomycetes</taxon>
        <taxon>Micrococcales</taxon>
        <taxon>Microbacteriaceae</taxon>
        <taxon>Curtobacterium</taxon>
    </lineage>
</organism>
<dbReference type="RefSeq" id="WP_175351876.1">
    <property type="nucleotide sequence ID" value="NZ_BAAAWQ010000001.1"/>
</dbReference>
<evidence type="ECO:0000313" key="6">
    <source>
        <dbReference type="EMBL" id="MBA8991905.1"/>
    </source>
</evidence>
<accession>A0AAW3TB13</accession>
<reference evidence="6 9" key="2">
    <citation type="submission" date="2020-07" db="EMBL/GenBank/DDBJ databases">
        <title>Above-ground endophytic microbial communities from plants in different locations in the United States.</title>
        <authorList>
            <person name="Frank C."/>
        </authorList>
    </citation>
    <scope>NUCLEOTIDE SEQUENCE [LARGE SCALE GENOMIC DNA]</scope>
    <source>
        <strain evidence="6 9">WPL5_2</strain>
    </source>
</reference>
<dbReference type="GO" id="GO:0006310">
    <property type="term" value="P:DNA recombination"/>
    <property type="evidence" value="ECO:0007669"/>
    <property type="project" value="UniProtKB-KW"/>
</dbReference>
<dbReference type="InterPro" id="IPR003798">
    <property type="entry name" value="DNA_recombination_RmuC"/>
</dbReference>
<dbReference type="Proteomes" id="UP000573001">
    <property type="component" value="Unassembled WGS sequence"/>
</dbReference>
<protein>
    <submittedName>
        <fullName evidence="6">DNA recombination protein RmuC</fullName>
    </submittedName>
</protein>
<evidence type="ECO:0000313" key="8">
    <source>
        <dbReference type="Proteomes" id="UP000573001"/>
    </source>
</evidence>
<dbReference type="PANTHER" id="PTHR30563:SF0">
    <property type="entry name" value="DNA RECOMBINATION PROTEIN RMUC"/>
    <property type="match status" value="1"/>
</dbReference>
<keyword evidence="8" id="KW-1185">Reference proteome</keyword>
<dbReference type="Proteomes" id="UP000590225">
    <property type="component" value="Unassembled WGS sequence"/>
</dbReference>
<evidence type="ECO:0000256" key="5">
    <source>
        <dbReference type="SAM" id="Coils"/>
    </source>
</evidence>
<evidence type="ECO:0000313" key="9">
    <source>
        <dbReference type="Proteomes" id="UP000590225"/>
    </source>
</evidence>
<proteinExistence type="inferred from homology"/>